<protein>
    <submittedName>
        <fullName evidence="2">Uncharacterized protein</fullName>
    </submittedName>
</protein>
<evidence type="ECO:0000313" key="3">
    <source>
        <dbReference type="Proteomes" id="UP001244011"/>
    </source>
</evidence>
<dbReference type="Proteomes" id="UP001244011">
    <property type="component" value="Unassembled WGS sequence"/>
</dbReference>
<name>A0AAJ0C7J5_9PEZI</name>
<evidence type="ECO:0000313" key="2">
    <source>
        <dbReference type="EMBL" id="KAK1770972.1"/>
    </source>
</evidence>
<feature type="region of interest" description="Disordered" evidence="1">
    <location>
        <begin position="35"/>
        <end position="74"/>
    </location>
</feature>
<proteinExistence type="predicted"/>
<sequence>MQRKLSMGYQTDRQRRSLLFPPLLPQFSLPTIFRPQKRGFGHKKPQPTFSHEVYPRPPTPGSGDRRRHPGGGAWPAHGLGGMAHSARCARCVVWCGGKTPRLAPILPPATSERGGGGGAEEEEVLRTAMPSRRHADLGGADHVTVATLKIFCSIGPLLSVVVATEARRWRGRHAGVSARERGGAGKRYQGKGAKTRGEGGIFGFGVKSRTSAELMLGRGITTLNSLMLRSHQHEN</sequence>
<dbReference type="AlphaFoldDB" id="A0AAJ0C7J5"/>
<dbReference type="RefSeq" id="XP_060287185.1">
    <property type="nucleotide sequence ID" value="XM_060422796.1"/>
</dbReference>
<evidence type="ECO:0000256" key="1">
    <source>
        <dbReference type="SAM" id="MobiDB-lite"/>
    </source>
</evidence>
<dbReference type="EMBL" id="MU838999">
    <property type="protein sequence ID" value="KAK1770972.1"/>
    <property type="molecule type" value="Genomic_DNA"/>
</dbReference>
<dbReference type="GeneID" id="85305983"/>
<reference evidence="2" key="1">
    <citation type="submission" date="2023-06" db="EMBL/GenBank/DDBJ databases">
        <title>Genome-scale phylogeny and comparative genomics of the fungal order Sordariales.</title>
        <authorList>
            <consortium name="Lawrence Berkeley National Laboratory"/>
            <person name="Hensen N."/>
            <person name="Bonometti L."/>
            <person name="Westerberg I."/>
            <person name="Brannstrom I.O."/>
            <person name="Guillou S."/>
            <person name="Cros-Aarteil S."/>
            <person name="Calhoun S."/>
            <person name="Haridas S."/>
            <person name="Kuo A."/>
            <person name="Mondo S."/>
            <person name="Pangilinan J."/>
            <person name="Riley R."/>
            <person name="Labutti K."/>
            <person name="Andreopoulos B."/>
            <person name="Lipzen A."/>
            <person name="Chen C."/>
            <person name="Yanf M."/>
            <person name="Daum C."/>
            <person name="Ng V."/>
            <person name="Clum A."/>
            <person name="Steindorff A."/>
            <person name="Ohm R."/>
            <person name="Martin F."/>
            <person name="Silar P."/>
            <person name="Natvig D."/>
            <person name="Lalanne C."/>
            <person name="Gautier V."/>
            <person name="Ament-Velasquez S.L."/>
            <person name="Kruys A."/>
            <person name="Hutchinson M.I."/>
            <person name="Powell A.J."/>
            <person name="Barry K."/>
            <person name="Miller A.N."/>
            <person name="Grigoriev I.V."/>
            <person name="Debuchy R."/>
            <person name="Gladieux P."/>
            <person name="Thoren M.H."/>
            <person name="Johannesson H."/>
        </authorList>
    </citation>
    <scope>NUCLEOTIDE SEQUENCE</scope>
    <source>
        <strain evidence="2">8032-3</strain>
    </source>
</reference>
<gene>
    <name evidence="2" type="ORF">QBC33DRAFT_224607</name>
</gene>
<accession>A0AAJ0C7J5</accession>
<comment type="caution">
    <text evidence="2">The sequence shown here is derived from an EMBL/GenBank/DDBJ whole genome shotgun (WGS) entry which is preliminary data.</text>
</comment>
<feature type="compositionally biased region" description="Basic residues" evidence="1">
    <location>
        <begin position="35"/>
        <end position="45"/>
    </location>
</feature>
<keyword evidence="3" id="KW-1185">Reference proteome</keyword>
<feature type="region of interest" description="Disordered" evidence="1">
    <location>
        <begin position="173"/>
        <end position="192"/>
    </location>
</feature>
<organism evidence="2 3">
    <name type="scientific">Phialemonium atrogriseum</name>
    <dbReference type="NCBI Taxonomy" id="1093897"/>
    <lineage>
        <taxon>Eukaryota</taxon>
        <taxon>Fungi</taxon>
        <taxon>Dikarya</taxon>
        <taxon>Ascomycota</taxon>
        <taxon>Pezizomycotina</taxon>
        <taxon>Sordariomycetes</taxon>
        <taxon>Sordariomycetidae</taxon>
        <taxon>Cephalothecales</taxon>
        <taxon>Cephalothecaceae</taxon>
        <taxon>Phialemonium</taxon>
    </lineage>
</organism>